<evidence type="ECO:0000313" key="3">
    <source>
        <dbReference type="Proteomes" id="UP001139353"/>
    </source>
</evidence>
<feature type="signal peptide" evidence="1">
    <location>
        <begin position="1"/>
        <end position="27"/>
    </location>
</feature>
<name>A0A9X1YL69_9BURK</name>
<evidence type="ECO:0008006" key="4">
    <source>
        <dbReference type="Google" id="ProtNLM"/>
    </source>
</evidence>
<accession>A0A9X1YL69</accession>
<feature type="chain" id="PRO_5040722593" description="Secreted protein" evidence="1">
    <location>
        <begin position="28"/>
        <end position="324"/>
    </location>
</feature>
<keyword evidence="3" id="KW-1185">Reference proteome</keyword>
<dbReference type="EMBL" id="JAJLJH010000006">
    <property type="protein sequence ID" value="MCK9687986.1"/>
    <property type="molecule type" value="Genomic_DNA"/>
</dbReference>
<evidence type="ECO:0000256" key="1">
    <source>
        <dbReference type="SAM" id="SignalP"/>
    </source>
</evidence>
<organism evidence="2 3">
    <name type="scientific">Scleromatobacter humisilvae</name>
    <dbReference type="NCBI Taxonomy" id="2897159"/>
    <lineage>
        <taxon>Bacteria</taxon>
        <taxon>Pseudomonadati</taxon>
        <taxon>Pseudomonadota</taxon>
        <taxon>Betaproteobacteria</taxon>
        <taxon>Burkholderiales</taxon>
        <taxon>Sphaerotilaceae</taxon>
        <taxon>Scleromatobacter</taxon>
    </lineage>
</organism>
<protein>
    <recommendedName>
        <fullName evidence="4">Secreted protein</fullName>
    </recommendedName>
</protein>
<keyword evidence="1" id="KW-0732">Signal</keyword>
<sequence>MSFDTRKQCVAFAAAVLSAAAVPTAFAQTATPDVATVSAEALMQENWRETIARTAVPHEGCFEAEFPNAVWVEARCTVAPDKVYVPHRSGGPQTVGNGVDYAATVTNLMSAAVGTFPTVTGVTSEKDGSSNVYSIQLNSNFMSTAACNGHSGCLAWEQFVYSSSETAAFMQYWLIDYGNSCPSGWNAYQGSCYKNSAAVTVPKEPITSLATLKLSGTAVNGGNDTLVFTAGSKAYSTTGRDSVTYLATAWKQAEFNIIGDGGGSKATFNSGSSVTVKVAVTHGSTTAPTCASNAGTTGETNNLTLRSCSGVSGATPYIQFVESN</sequence>
<comment type="caution">
    <text evidence="2">The sequence shown here is derived from an EMBL/GenBank/DDBJ whole genome shotgun (WGS) entry which is preliminary data.</text>
</comment>
<evidence type="ECO:0000313" key="2">
    <source>
        <dbReference type="EMBL" id="MCK9687986.1"/>
    </source>
</evidence>
<dbReference type="Proteomes" id="UP001139353">
    <property type="component" value="Unassembled WGS sequence"/>
</dbReference>
<dbReference type="AlphaFoldDB" id="A0A9X1YL69"/>
<dbReference type="RefSeq" id="WP_275684028.1">
    <property type="nucleotide sequence ID" value="NZ_JAJLJH010000006.1"/>
</dbReference>
<gene>
    <name evidence="2" type="ORF">LPC04_19960</name>
</gene>
<reference evidence="2" key="1">
    <citation type="submission" date="2021-11" db="EMBL/GenBank/DDBJ databases">
        <title>BS-T2-15 a new species belonging to the Comamonadaceae family isolated from the soil of a French oak forest.</title>
        <authorList>
            <person name="Mieszkin S."/>
            <person name="Alain K."/>
        </authorList>
    </citation>
    <scope>NUCLEOTIDE SEQUENCE</scope>
    <source>
        <strain evidence="2">BS-T2-15</strain>
    </source>
</reference>
<proteinExistence type="predicted"/>